<keyword evidence="2" id="KW-1185">Reference proteome</keyword>
<organism evidence="1 2">
    <name type="scientific">Curionopolis virus</name>
    <dbReference type="NCBI Taxonomy" id="490110"/>
    <lineage>
        <taxon>Viruses</taxon>
        <taxon>Riboviria</taxon>
        <taxon>Orthornavirae</taxon>
        <taxon>Negarnaviricota</taxon>
        <taxon>Haploviricotina</taxon>
        <taxon>Monjiviricetes</taxon>
        <taxon>Mononegavirales</taxon>
        <taxon>Rhabdoviridae</taxon>
        <taxon>Alpharhabdovirinae</taxon>
        <taxon>Curiovirus</taxon>
        <taxon>Curiovirus curionopolis</taxon>
    </lineage>
</organism>
<proteinExistence type="predicted"/>
<dbReference type="KEGG" id="vg:37626974"/>
<name>A0A0D3R110_9RHAB</name>
<dbReference type="OrthoDB" id="36776at10239"/>
<dbReference type="EMBL" id="KM204994">
    <property type="protein sequence ID" value="AJR28369.1"/>
    <property type="molecule type" value="Viral_cRNA"/>
</dbReference>
<protein>
    <submittedName>
        <fullName evidence="1">Uncharacterized protein</fullName>
    </submittedName>
</protein>
<reference evidence="1 2" key="1">
    <citation type="journal article" date="2015" name="PLoS Pathog.">
        <title>Evolution of genome size and complexity in the rhabdoviridae.</title>
        <authorList>
            <person name="Walker P.J."/>
            <person name="Firth C."/>
            <person name="Widen S.G."/>
            <person name="Blasdell K.R."/>
            <person name="Guzman H."/>
            <person name="Wood T.G."/>
            <person name="Paradkar P.N."/>
            <person name="Holmes E.C."/>
            <person name="Tesh R.B."/>
            <person name="Vasilakis N."/>
        </authorList>
    </citation>
    <scope>NUCLEOTIDE SEQUENCE [LARGE SCALE GENOMIC DNA]</scope>
    <source>
        <strain evidence="1 2">BeAr440009</strain>
    </source>
</reference>
<evidence type="ECO:0000313" key="2">
    <source>
        <dbReference type="Proteomes" id="UP000111928"/>
    </source>
</evidence>
<dbReference type="GeneID" id="37626974"/>
<evidence type="ECO:0000313" key="1">
    <source>
        <dbReference type="EMBL" id="AJR28369.1"/>
    </source>
</evidence>
<accession>A0A0D3R110</accession>
<dbReference type="RefSeq" id="YP_009512984.1">
    <property type="nucleotide sequence ID" value="NC_039201.1"/>
</dbReference>
<sequence>MKNTMEAKAVVAGILLLSSLILFPTLDAQALTILKRTCGDGMMKRVPCKLMDSVENGISARGSCLIFCSSKKKIKGKDGRMRNLCLTGDPRADEIIKCREQILKKKTEI</sequence>
<dbReference type="Proteomes" id="UP000111928">
    <property type="component" value="Segment"/>
</dbReference>